<dbReference type="GO" id="GO:0000155">
    <property type="term" value="F:phosphorelay sensor kinase activity"/>
    <property type="evidence" value="ECO:0007669"/>
    <property type="project" value="InterPro"/>
</dbReference>
<dbReference type="Pfam" id="PF00989">
    <property type="entry name" value="PAS"/>
    <property type="match status" value="2"/>
</dbReference>
<keyword evidence="14" id="KW-1185">Reference proteome</keyword>
<dbReference type="SMART" id="SM00086">
    <property type="entry name" value="PAC"/>
    <property type="match status" value="4"/>
</dbReference>
<dbReference type="AlphaFoldDB" id="A0A517LZN8"/>
<feature type="domain" description="PAC" evidence="12">
    <location>
        <begin position="487"/>
        <end position="539"/>
    </location>
</feature>
<dbReference type="Gene3D" id="3.30.565.10">
    <property type="entry name" value="Histidine kinase-like ATPase, C-terminal domain"/>
    <property type="match status" value="1"/>
</dbReference>
<dbReference type="CDD" id="cd00130">
    <property type="entry name" value="PAS"/>
    <property type="match status" value="4"/>
</dbReference>
<feature type="domain" description="PAS" evidence="11">
    <location>
        <begin position="414"/>
        <end position="483"/>
    </location>
</feature>
<keyword evidence="7" id="KW-0067">ATP-binding</keyword>
<dbReference type="Pfam" id="PF08447">
    <property type="entry name" value="PAS_3"/>
    <property type="match status" value="2"/>
</dbReference>
<organism evidence="13 14">
    <name type="scientific">Rosistilla ulvae</name>
    <dbReference type="NCBI Taxonomy" id="1930277"/>
    <lineage>
        <taxon>Bacteria</taxon>
        <taxon>Pseudomonadati</taxon>
        <taxon>Planctomycetota</taxon>
        <taxon>Planctomycetia</taxon>
        <taxon>Pirellulales</taxon>
        <taxon>Pirellulaceae</taxon>
        <taxon>Rosistilla</taxon>
    </lineage>
</organism>
<dbReference type="PROSITE" id="PS50113">
    <property type="entry name" value="PAC"/>
    <property type="match status" value="4"/>
</dbReference>
<evidence type="ECO:0000256" key="7">
    <source>
        <dbReference type="ARBA" id="ARBA00022840"/>
    </source>
</evidence>
<evidence type="ECO:0000259" key="12">
    <source>
        <dbReference type="PROSITE" id="PS50113"/>
    </source>
</evidence>
<sequence>MNQHFQQLADPLPSLVWTCRPDGEADFFNRKWHERTGQSPDEAIGWGWSDVIHPEDRDRVVNDWGRMVRNPKSYEFQTRYRMADGSYCWHLVRAEPMFDENNEVTHWFGISTDIDATHVSQEGSEALTKAVVESAVDAIITIDQRGTIQSFNPAAVRLFGYAAAEAIGRNVKELMPEPYHSQHDRYVGNYLATGERKIIGIGREVIGRRKDGSTFPMELAVSELQIAGQRIFSGIVRDISDRKRLESELRGHTEVLECLARGDSLEKVLTTLVTFAERTRPGTLGCVMLLDRESGTLRHGATVGLDESYSKAIDGVAMGASAGACGAAAFTGQRVIVDDIQKSQLWDDYRDLAARANLRACWSEPIVSSTGDVLGAFAMYCHEPCVPEESDLTFATHCANLAGLAIERVQVDLAQRRMVAIVESTDAAVISNSLDNTIETWNRGAEQIYGYSADEAVGQPISILIPEDRRDEFQELQGRLQRGEQIDQFETVRVAKDGRRIDVSLTISAIRSPEAATIGYSIIARDVTQRKQTEAALQESQRQLATLVSNLPGAAYRCLNDKDWPTEFISDGCRNLSGYPAEDIMAGSPEWFDLIVPEDREALWDQIQSALAKKQPYQVVYRIRHRDGQPRWMWDHGRGVWDAEGNLLALEGLITDMTELQIAREQLVQSERLATIGQMHTAIAHESRNALQRIQVGVEMLEFEIVEGTEASRDLQKIANAKDALHHLLEELRNYAAPIHLERSPRKLSSVWRSAWTQIDSAHAHRDAELIEQPQGIDPVCDIDAFRMEQVFRNLYENALAAGSDPVRIHIECSSGVFNGAPGVCVSVRDNGPGLSEEQKSRAFEAFFTTKSKGTGLGMAIAKRIIDAHSGTIAAGNCDEGGGAEFRIMLPLEGTDP</sequence>
<dbReference type="EMBL" id="CP036261">
    <property type="protein sequence ID" value="QDS88080.1"/>
    <property type="molecule type" value="Genomic_DNA"/>
</dbReference>
<evidence type="ECO:0000256" key="9">
    <source>
        <dbReference type="ARBA" id="ARBA00070616"/>
    </source>
</evidence>
<dbReference type="PANTHER" id="PTHR43304">
    <property type="entry name" value="PHYTOCHROME-LIKE PROTEIN CPH1"/>
    <property type="match status" value="1"/>
</dbReference>
<dbReference type="Pfam" id="PF02518">
    <property type="entry name" value="HATPase_c"/>
    <property type="match status" value="1"/>
</dbReference>
<dbReference type="InterPro" id="IPR029016">
    <property type="entry name" value="GAF-like_dom_sf"/>
</dbReference>
<feature type="domain" description="PAC" evidence="12">
    <location>
        <begin position="74"/>
        <end position="126"/>
    </location>
</feature>
<evidence type="ECO:0000256" key="1">
    <source>
        <dbReference type="ARBA" id="ARBA00000085"/>
    </source>
</evidence>
<dbReference type="InterPro" id="IPR003594">
    <property type="entry name" value="HATPase_dom"/>
</dbReference>
<dbReference type="NCBIfam" id="TIGR00229">
    <property type="entry name" value="sensory_box"/>
    <property type="match status" value="4"/>
</dbReference>
<dbReference type="FunFam" id="3.30.450.20:FF:000060">
    <property type="entry name" value="Sensor protein FixL"/>
    <property type="match status" value="1"/>
</dbReference>
<keyword evidence="3" id="KW-0597">Phosphoprotein</keyword>
<feature type="domain" description="PAC" evidence="12">
    <location>
        <begin position="617"/>
        <end position="669"/>
    </location>
</feature>
<dbReference type="SUPFAM" id="SSF47384">
    <property type="entry name" value="Homodimeric domain of signal transducing histidine kinase"/>
    <property type="match status" value="1"/>
</dbReference>
<keyword evidence="4 13" id="KW-0808">Transferase</keyword>
<dbReference type="CDD" id="cd00082">
    <property type="entry name" value="HisKA"/>
    <property type="match status" value="1"/>
</dbReference>
<feature type="domain" description="PAS" evidence="11">
    <location>
        <begin position="568"/>
        <end position="614"/>
    </location>
</feature>
<reference evidence="13 14" key="1">
    <citation type="submission" date="2019-02" db="EMBL/GenBank/DDBJ databases">
        <title>Deep-cultivation of Planctomycetes and their phenomic and genomic characterization uncovers novel biology.</title>
        <authorList>
            <person name="Wiegand S."/>
            <person name="Jogler M."/>
            <person name="Boedeker C."/>
            <person name="Pinto D."/>
            <person name="Vollmers J."/>
            <person name="Rivas-Marin E."/>
            <person name="Kohn T."/>
            <person name="Peeters S.H."/>
            <person name="Heuer A."/>
            <person name="Rast P."/>
            <person name="Oberbeckmann S."/>
            <person name="Bunk B."/>
            <person name="Jeske O."/>
            <person name="Meyerdierks A."/>
            <person name="Storesund J.E."/>
            <person name="Kallscheuer N."/>
            <person name="Luecker S."/>
            <person name="Lage O.M."/>
            <person name="Pohl T."/>
            <person name="Merkel B.J."/>
            <person name="Hornburger P."/>
            <person name="Mueller R.-W."/>
            <person name="Bruemmer F."/>
            <person name="Labrenz M."/>
            <person name="Spormann A.M."/>
            <person name="Op den Camp H."/>
            <person name="Overmann J."/>
            <person name="Amann R."/>
            <person name="Jetten M.S.M."/>
            <person name="Mascher T."/>
            <person name="Medema M.H."/>
            <person name="Devos D.P."/>
            <person name="Kaster A.-K."/>
            <person name="Ovreas L."/>
            <person name="Rohde M."/>
            <person name="Galperin M.Y."/>
            <person name="Jogler C."/>
        </authorList>
    </citation>
    <scope>NUCLEOTIDE SEQUENCE [LARGE SCALE GENOMIC DNA]</scope>
    <source>
        <strain evidence="13 14">EC9</strain>
    </source>
</reference>
<name>A0A517LZN8_9BACT</name>
<dbReference type="Gene3D" id="3.30.450.20">
    <property type="entry name" value="PAS domain"/>
    <property type="match status" value="4"/>
</dbReference>
<gene>
    <name evidence="13" type="primary">fixL_2</name>
    <name evidence="13" type="ORF">EC9_22660</name>
</gene>
<dbReference type="EC" id="2.7.13.3" evidence="2"/>
<dbReference type="InterPro" id="IPR003018">
    <property type="entry name" value="GAF"/>
</dbReference>
<dbReference type="InterPro" id="IPR013655">
    <property type="entry name" value="PAS_fold_3"/>
</dbReference>
<dbReference type="InterPro" id="IPR004358">
    <property type="entry name" value="Sig_transdc_His_kin-like_C"/>
</dbReference>
<dbReference type="InterPro" id="IPR036890">
    <property type="entry name" value="HATPase_C_sf"/>
</dbReference>
<evidence type="ECO:0000256" key="2">
    <source>
        <dbReference type="ARBA" id="ARBA00012438"/>
    </source>
</evidence>
<dbReference type="InterPro" id="IPR003661">
    <property type="entry name" value="HisK_dim/P_dom"/>
</dbReference>
<dbReference type="SUPFAM" id="SSF55781">
    <property type="entry name" value="GAF domain-like"/>
    <property type="match status" value="1"/>
</dbReference>
<feature type="domain" description="PAC" evidence="12">
    <location>
        <begin position="201"/>
        <end position="251"/>
    </location>
</feature>
<dbReference type="Pfam" id="PF13185">
    <property type="entry name" value="GAF_2"/>
    <property type="match status" value="1"/>
</dbReference>
<dbReference type="SUPFAM" id="SSF55785">
    <property type="entry name" value="PYP-like sensor domain (PAS domain)"/>
    <property type="match status" value="4"/>
</dbReference>
<keyword evidence="5" id="KW-0547">Nucleotide-binding</keyword>
<dbReference type="GO" id="GO:0006355">
    <property type="term" value="P:regulation of DNA-templated transcription"/>
    <property type="evidence" value="ECO:0007669"/>
    <property type="project" value="InterPro"/>
</dbReference>
<dbReference type="KEGG" id="ruv:EC9_22660"/>
<evidence type="ECO:0000256" key="6">
    <source>
        <dbReference type="ARBA" id="ARBA00022777"/>
    </source>
</evidence>
<dbReference type="RefSeq" id="WP_145344991.1">
    <property type="nucleotide sequence ID" value="NZ_CP036261.1"/>
</dbReference>
<dbReference type="Gene3D" id="1.10.287.130">
    <property type="match status" value="1"/>
</dbReference>
<dbReference type="SUPFAM" id="SSF55874">
    <property type="entry name" value="ATPase domain of HSP90 chaperone/DNA topoisomerase II/histidine kinase"/>
    <property type="match status" value="1"/>
</dbReference>
<proteinExistence type="predicted"/>
<evidence type="ECO:0000313" key="13">
    <source>
        <dbReference type="EMBL" id="QDS88080.1"/>
    </source>
</evidence>
<dbReference type="GO" id="GO:0005524">
    <property type="term" value="F:ATP binding"/>
    <property type="evidence" value="ECO:0007669"/>
    <property type="project" value="UniProtKB-KW"/>
</dbReference>
<dbReference type="PROSITE" id="PS50109">
    <property type="entry name" value="HIS_KIN"/>
    <property type="match status" value="1"/>
</dbReference>
<dbReference type="Gene3D" id="3.30.450.40">
    <property type="match status" value="1"/>
</dbReference>
<dbReference type="SMART" id="SM00091">
    <property type="entry name" value="PAS"/>
    <property type="match status" value="4"/>
</dbReference>
<dbReference type="InterPro" id="IPR035965">
    <property type="entry name" value="PAS-like_dom_sf"/>
</dbReference>
<dbReference type="Proteomes" id="UP000319557">
    <property type="component" value="Chromosome"/>
</dbReference>
<evidence type="ECO:0000256" key="5">
    <source>
        <dbReference type="ARBA" id="ARBA00022741"/>
    </source>
</evidence>
<feature type="domain" description="PAS" evidence="11">
    <location>
        <begin position="1"/>
        <end position="71"/>
    </location>
</feature>
<dbReference type="PROSITE" id="PS50112">
    <property type="entry name" value="PAS"/>
    <property type="match status" value="4"/>
</dbReference>
<dbReference type="OrthoDB" id="236031at2"/>
<comment type="function">
    <text evidence="8">Putative oxygen sensor; modulates the activity of FixJ, a transcriptional activator of nitrogen fixation fixK gene. FixL probably acts as a kinase that phosphorylates FixJ.</text>
</comment>
<keyword evidence="6" id="KW-0418">Kinase</keyword>
<evidence type="ECO:0000259" key="10">
    <source>
        <dbReference type="PROSITE" id="PS50109"/>
    </source>
</evidence>
<evidence type="ECO:0000313" key="14">
    <source>
        <dbReference type="Proteomes" id="UP000319557"/>
    </source>
</evidence>
<feature type="domain" description="PAS" evidence="11">
    <location>
        <begin position="124"/>
        <end position="177"/>
    </location>
</feature>
<evidence type="ECO:0000259" key="11">
    <source>
        <dbReference type="PROSITE" id="PS50112"/>
    </source>
</evidence>
<dbReference type="PANTHER" id="PTHR43304:SF1">
    <property type="entry name" value="PAC DOMAIN-CONTAINING PROTEIN"/>
    <property type="match status" value="1"/>
</dbReference>
<dbReference type="SMART" id="SM00387">
    <property type="entry name" value="HATPase_c"/>
    <property type="match status" value="1"/>
</dbReference>
<dbReference type="InterPro" id="IPR000014">
    <property type="entry name" value="PAS"/>
</dbReference>
<dbReference type="InterPro" id="IPR013767">
    <property type="entry name" value="PAS_fold"/>
</dbReference>
<dbReference type="InterPro" id="IPR000700">
    <property type="entry name" value="PAS-assoc_C"/>
</dbReference>
<dbReference type="InterPro" id="IPR036097">
    <property type="entry name" value="HisK_dim/P_sf"/>
</dbReference>
<dbReference type="InterPro" id="IPR005467">
    <property type="entry name" value="His_kinase_dom"/>
</dbReference>
<dbReference type="InterPro" id="IPR052162">
    <property type="entry name" value="Sensor_kinase/Photoreceptor"/>
</dbReference>
<dbReference type="PRINTS" id="PR00344">
    <property type="entry name" value="BCTRLSENSOR"/>
</dbReference>
<comment type="catalytic activity">
    <reaction evidence="1">
        <text>ATP + protein L-histidine = ADP + protein N-phospho-L-histidine.</text>
        <dbReference type="EC" id="2.7.13.3"/>
    </reaction>
</comment>
<dbReference type="SMART" id="SM00065">
    <property type="entry name" value="GAF"/>
    <property type="match status" value="1"/>
</dbReference>
<evidence type="ECO:0000256" key="3">
    <source>
        <dbReference type="ARBA" id="ARBA00022553"/>
    </source>
</evidence>
<evidence type="ECO:0000256" key="4">
    <source>
        <dbReference type="ARBA" id="ARBA00022679"/>
    </source>
</evidence>
<dbReference type="FunFam" id="3.30.450.20:FF:000099">
    <property type="entry name" value="Sensory box sensor histidine kinase"/>
    <property type="match status" value="1"/>
</dbReference>
<evidence type="ECO:0000256" key="8">
    <source>
        <dbReference type="ARBA" id="ARBA00059827"/>
    </source>
</evidence>
<accession>A0A517LZN8</accession>
<dbReference type="InterPro" id="IPR001610">
    <property type="entry name" value="PAC"/>
</dbReference>
<protein>
    <recommendedName>
        <fullName evidence="9">Sensor protein FixL</fullName>
        <ecNumber evidence="2">2.7.13.3</ecNumber>
    </recommendedName>
</protein>
<feature type="domain" description="Histidine kinase" evidence="10">
    <location>
        <begin position="682"/>
        <end position="894"/>
    </location>
</feature>